<feature type="compositionally biased region" description="Basic and acidic residues" evidence="1">
    <location>
        <begin position="113"/>
        <end position="126"/>
    </location>
</feature>
<comment type="caution">
    <text evidence="2">The sequence shown here is derived from an EMBL/GenBank/DDBJ whole genome shotgun (WGS) entry which is preliminary data.</text>
</comment>
<evidence type="ECO:0000256" key="1">
    <source>
        <dbReference type="SAM" id="MobiDB-lite"/>
    </source>
</evidence>
<proteinExistence type="predicted"/>
<evidence type="ECO:0000313" key="3">
    <source>
        <dbReference type="Proteomes" id="UP000265515"/>
    </source>
</evidence>
<sequence length="257" mass="27585">MSGCTIGWRSRGFRTGRRSRKKWQGMLAAAKLILDKCENASRKPSYCDMTVEERKAEQVPLGFEKAVWEAVEWKLNRPSIKCDKTLASENVRGNAGGNSTSGGPAQPSSGRSASHDKATEDSDQAAKTRRTNTNKTRMDDTISSGTALGRAMEDATRLYGEGLDKAAATLAKATSEAGSTIAAKIGDVADAMRGGTLSLRWSWGFSRGAEIRNVTWQSPVAATTSTGVACRPVTLTVATVVQQVRVDLHPVLNHEVV</sequence>
<name>A0A388KTR5_CHABU</name>
<dbReference type="EMBL" id="BFEA01000184">
    <property type="protein sequence ID" value="GBG73455.1"/>
    <property type="molecule type" value="Genomic_DNA"/>
</dbReference>
<feature type="region of interest" description="Disordered" evidence="1">
    <location>
        <begin position="91"/>
        <end position="142"/>
    </location>
</feature>
<dbReference type="Proteomes" id="UP000265515">
    <property type="component" value="Unassembled WGS sequence"/>
</dbReference>
<accession>A0A388KTR5</accession>
<dbReference type="Gramene" id="GBG73455">
    <property type="protein sequence ID" value="GBG73455"/>
    <property type="gene ID" value="CBR_g16797"/>
</dbReference>
<keyword evidence="3" id="KW-1185">Reference proteome</keyword>
<feature type="compositionally biased region" description="Polar residues" evidence="1">
    <location>
        <begin position="101"/>
        <end position="112"/>
    </location>
</feature>
<protein>
    <submittedName>
        <fullName evidence="2">Uncharacterized protein</fullName>
    </submittedName>
</protein>
<gene>
    <name evidence="2" type="ORF">CBR_g16797</name>
</gene>
<reference evidence="2 3" key="1">
    <citation type="journal article" date="2018" name="Cell">
        <title>The Chara Genome: Secondary Complexity and Implications for Plant Terrestrialization.</title>
        <authorList>
            <person name="Nishiyama T."/>
            <person name="Sakayama H."/>
            <person name="Vries J.D."/>
            <person name="Buschmann H."/>
            <person name="Saint-Marcoux D."/>
            <person name="Ullrich K.K."/>
            <person name="Haas F.B."/>
            <person name="Vanderstraeten L."/>
            <person name="Becker D."/>
            <person name="Lang D."/>
            <person name="Vosolsobe S."/>
            <person name="Rombauts S."/>
            <person name="Wilhelmsson P.K.I."/>
            <person name="Janitza P."/>
            <person name="Kern R."/>
            <person name="Heyl A."/>
            <person name="Rumpler F."/>
            <person name="Villalobos L.I.A.C."/>
            <person name="Clay J.M."/>
            <person name="Skokan R."/>
            <person name="Toyoda A."/>
            <person name="Suzuki Y."/>
            <person name="Kagoshima H."/>
            <person name="Schijlen E."/>
            <person name="Tajeshwar N."/>
            <person name="Catarino B."/>
            <person name="Hetherington A.J."/>
            <person name="Saltykova A."/>
            <person name="Bonnot C."/>
            <person name="Breuninger H."/>
            <person name="Symeonidi A."/>
            <person name="Radhakrishnan G.V."/>
            <person name="Van Nieuwerburgh F."/>
            <person name="Deforce D."/>
            <person name="Chang C."/>
            <person name="Karol K.G."/>
            <person name="Hedrich R."/>
            <person name="Ulvskov P."/>
            <person name="Glockner G."/>
            <person name="Delwiche C.F."/>
            <person name="Petrasek J."/>
            <person name="Van de Peer Y."/>
            <person name="Friml J."/>
            <person name="Beilby M."/>
            <person name="Dolan L."/>
            <person name="Kohara Y."/>
            <person name="Sugano S."/>
            <person name="Fujiyama A."/>
            <person name="Delaux P.-M."/>
            <person name="Quint M."/>
            <person name="TheiBen G."/>
            <person name="Hagemann M."/>
            <person name="Harholt J."/>
            <person name="Dunand C."/>
            <person name="Zachgo S."/>
            <person name="Langdale J."/>
            <person name="Maumus F."/>
            <person name="Straeten D.V.D."/>
            <person name="Gould S.B."/>
            <person name="Rensing S.A."/>
        </authorList>
    </citation>
    <scope>NUCLEOTIDE SEQUENCE [LARGE SCALE GENOMIC DNA]</scope>
    <source>
        <strain evidence="2 3">S276</strain>
    </source>
</reference>
<organism evidence="2 3">
    <name type="scientific">Chara braunii</name>
    <name type="common">Braun's stonewort</name>
    <dbReference type="NCBI Taxonomy" id="69332"/>
    <lineage>
        <taxon>Eukaryota</taxon>
        <taxon>Viridiplantae</taxon>
        <taxon>Streptophyta</taxon>
        <taxon>Charophyceae</taxon>
        <taxon>Charales</taxon>
        <taxon>Characeae</taxon>
        <taxon>Chara</taxon>
    </lineage>
</organism>
<evidence type="ECO:0000313" key="2">
    <source>
        <dbReference type="EMBL" id="GBG73455.1"/>
    </source>
</evidence>
<dbReference type="AlphaFoldDB" id="A0A388KTR5"/>